<comment type="caution">
    <text evidence="2">The sequence shown here is derived from an EMBL/GenBank/DDBJ whole genome shotgun (WGS) entry which is preliminary data.</text>
</comment>
<dbReference type="PROSITE" id="PS51257">
    <property type="entry name" value="PROKAR_LIPOPROTEIN"/>
    <property type="match status" value="1"/>
</dbReference>
<evidence type="ECO:0000256" key="1">
    <source>
        <dbReference type="SAM" id="SignalP"/>
    </source>
</evidence>
<dbReference type="AlphaFoldDB" id="A0A9W6SL42"/>
<dbReference type="RefSeq" id="WP_285662834.1">
    <property type="nucleotide sequence ID" value="NZ_BSTX01000001.1"/>
</dbReference>
<gene>
    <name evidence="2" type="ORF">Afil01_25530</name>
</gene>
<feature type="signal peptide" evidence="1">
    <location>
        <begin position="1"/>
        <end position="23"/>
    </location>
</feature>
<protein>
    <recommendedName>
        <fullName evidence="4">Lipoprotein</fullName>
    </recommendedName>
</protein>
<sequence length="193" mass="21021">MRKSAIAAAVLTVPLLLTGCGSADGPEGTVTESPAVPYAERIWYRTVLALLNNAAHPETGEWRKQVPGNPEVWYSFTYTPMGPGDPGYERRDKDGAVGYEVGFPSNAPDDEAKFLKCLTRDGTVVPGSLRVTRVREDPDDPDEGDDGFEFDFTVQLTDGTVLDGFALGDADYDKDGDGTTYNHVSRLTYGKYK</sequence>
<feature type="chain" id="PRO_5040805555" description="Lipoprotein" evidence="1">
    <location>
        <begin position="24"/>
        <end position="193"/>
    </location>
</feature>
<accession>A0A9W6SL42</accession>
<keyword evidence="3" id="KW-1185">Reference proteome</keyword>
<name>A0A9W6SL42_9ACTN</name>
<evidence type="ECO:0008006" key="4">
    <source>
        <dbReference type="Google" id="ProtNLM"/>
    </source>
</evidence>
<dbReference type="Proteomes" id="UP001165079">
    <property type="component" value="Unassembled WGS sequence"/>
</dbReference>
<evidence type="ECO:0000313" key="3">
    <source>
        <dbReference type="Proteomes" id="UP001165079"/>
    </source>
</evidence>
<proteinExistence type="predicted"/>
<dbReference type="EMBL" id="BSTX01000001">
    <property type="protein sequence ID" value="GLZ77746.1"/>
    <property type="molecule type" value="Genomic_DNA"/>
</dbReference>
<organism evidence="2 3">
    <name type="scientific">Actinorhabdospora filicis</name>
    <dbReference type="NCBI Taxonomy" id="1785913"/>
    <lineage>
        <taxon>Bacteria</taxon>
        <taxon>Bacillati</taxon>
        <taxon>Actinomycetota</taxon>
        <taxon>Actinomycetes</taxon>
        <taxon>Micromonosporales</taxon>
        <taxon>Micromonosporaceae</taxon>
        <taxon>Actinorhabdospora</taxon>
    </lineage>
</organism>
<evidence type="ECO:0000313" key="2">
    <source>
        <dbReference type="EMBL" id="GLZ77746.1"/>
    </source>
</evidence>
<keyword evidence="1" id="KW-0732">Signal</keyword>
<reference evidence="2" key="1">
    <citation type="submission" date="2023-03" db="EMBL/GenBank/DDBJ databases">
        <title>Actinorhabdospora filicis NBRC 111898.</title>
        <authorList>
            <person name="Ichikawa N."/>
            <person name="Sato H."/>
            <person name="Tonouchi N."/>
        </authorList>
    </citation>
    <scope>NUCLEOTIDE SEQUENCE</scope>
    <source>
        <strain evidence="2">NBRC 111898</strain>
    </source>
</reference>